<dbReference type="Pfam" id="PF13692">
    <property type="entry name" value="Glyco_trans_1_4"/>
    <property type="match status" value="1"/>
</dbReference>
<evidence type="ECO:0000313" key="2">
    <source>
        <dbReference type="Proteomes" id="UP000479293"/>
    </source>
</evidence>
<keyword evidence="2" id="KW-1185">Reference proteome</keyword>
<dbReference type="Gene3D" id="3.40.50.2000">
    <property type="entry name" value="Glycogen Phosphorylase B"/>
    <property type="match status" value="1"/>
</dbReference>
<dbReference type="Proteomes" id="UP000479293">
    <property type="component" value="Unassembled WGS sequence"/>
</dbReference>
<protein>
    <submittedName>
        <fullName evidence="1">Glycosyltransferase</fullName>
    </submittedName>
</protein>
<organism evidence="1 2">
    <name type="scientific">Salmonirosea aquatica</name>
    <dbReference type="NCBI Taxonomy" id="2654236"/>
    <lineage>
        <taxon>Bacteria</taxon>
        <taxon>Pseudomonadati</taxon>
        <taxon>Bacteroidota</taxon>
        <taxon>Cytophagia</taxon>
        <taxon>Cytophagales</taxon>
        <taxon>Spirosomataceae</taxon>
        <taxon>Salmonirosea</taxon>
    </lineage>
</organism>
<dbReference type="CDD" id="cd03801">
    <property type="entry name" value="GT4_PimA-like"/>
    <property type="match status" value="1"/>
</dbReference>
<sequence>MRKLQALVNHIFLLPKLAFTWFGIKAISDQTGLFCFFPYYQTGGSERVHADILQSVSEAIPREHLIVFFTKPSDSNTFKSFFYRVARCFEIAGLDRSKYRQIFIRLISRVINNCPNPTVLGANATYLYEIIPYLKASVRVIDLTHSFVPESNNPIELASLPYVHRLAKRVVINQAVKRDYERLYTKHGLAQKEWLERIEVIHNQLSCPPWDLAKKNYDIPPLRVLFVGRNSPEKRILLLGQIAHELRHEPVEFTLVGPQLAQRVDPEHRDYFSFQGEITDPEVLINLYKKHHVVLITSRREGFPLVLAEGMAHGALPMATNVGALLNM</sequence>
<evidence type="ECO:0000313" key="1">
    <source>
        <dbReference type="EMBL" id="MPR33425.1"/>
    </source>
</evidence>
<dbReference type="RefSeq" id="WP_152758660.1">
    <property type="nucleotide sequence ID" value="NZ_WHLY01000002.1"/>
</dbReference>
<comment type="caution">
    <text evidence="1">The sequence shown here is derived from an EMBL/GenBank/DDBJ whole genome shotgun (WGS) entry which is preliminary data.</text>
</comment>
<dbReference type="PANTHER" id="PTHR12526">
    <property type="entry name" value="GLYCOSYLTRANSFERASE"/>
    <property type="match status" value="1"/>
</dbReference>
<keyword evidence="1" id="KW-0808">Transferase</keyword>
<gene>
    <name evidence="1" type="ORF">GBK04_08630</name>
</gene>
<dbReference type="GO" id="GO:0016740">
    <property type="term" value="F:transferase activity"/>
    <property type="evidence" value="ECO:0007669"/>
    <property type="project" value="UniProtKB-KW"/>
</dbReference>
<dbReference type="SUPFAM" id="SSF53756">
    <property type="entry name" value="UDP-Glycosyltransferase/glycogen phosphorylase"/>
    <property type="match status" value="1"/>
</dbReference>
<reference evidence="1 2" key="1">
    <citation type="submission" date="2019-10" db="EMBL/GenBank/DDBJ databases">
        <title>Draft Genome Sequence of Cytophagaceae sp. SJW1-29.</title>
        <authorList>
            <person name="Choi A."/>
        </authorList>
    </citation>
    <scope>NUCLEOTIDE SEQUENCE [LARGE SCALE GENOMIC DNA]</scope>
    <source>
        <strain evidence="1 2">SJW1-29</strain>
    </source>
</reference>
<accession>A0A7C9F331</accession>
<proteinExistence type="predicted"/>
<name>A0A7C9F331_9BACT</name>
<dbReference type="AlphaFoldDB" id="A0A7C9F331"/>
<dbReference type="EMBL" id="WHLY01000002">
    <property type="protein sequence ID" value="MPR33425.1"/>
    <property type="molecule type" value="Genomic_DNA"/>
</dbReference>